<evidence type="ECO:0000256" key="3">
    <source>
        <dbReference type="PROSITE-ProRule" id="PRU00339"/>
    </source>
</evidence>
<dbReference type="SUPFAM" id="SSF48452">
    <property type="entry name" value="TPR-like"/>
    <property type="match status" value="1"/>
</dbReference>
<feature type="repeat" description="TPR" evidence="3">
    <location>
        <begin position="136"/>
        <end position="169"/>
    </location>
</feature>
<evidence type="ECO:0000313" key="7">
    <source>
        <dbReference type="Proteomes" id="UP000198406"/>
    </source>
</evidence>
<comment type="caution">
    <text evidence="6">The sequence shown here is derived from an EMBL/GenBank/DDBJ whole genome shotgun (WGS) entry which is preliminary data.</text>
</comment>
<dbReference type="InParanoid" id="A0A1Z5JRS3"/>
<evidence type="ECO:0000256" key="2">
    <source>
        <dbReference type="ARBA" id="ARBA00022803"/>
    </source>
</evidence>
<feature type="coiled-coil region" evidence="4">
    <location>
        <begin position="263"/>
        <end position="316"/>
    </location>
</feature>
<reference evidence="6 7" key="1">
    <citation type="journal article" date="2015" name="Plant Cell">
        <title>Oil accumulation by the oleaginous diatom Fistulifera solaris as revealed by the genome and transcriptome.</title>
        <authorList>
            <person name="Tanaka T."/>
            <person name="Maeda Y."/>
            <person name="Veluchamy A."/>
            <person name="Tanaka M."/>
            <person name="Abida H."/>
            <person name="Marechal E."/>
            <person name="Bowler C."/>
            <person name="Muto M."/>
            <person name="Sunaga Y."/>
            <person name="Tanaka M."/>
            <person name="Yoshino T."/>
            <person name="Taniguchi T."/>
            <person name="Fukuda Y."/>
            <person name="Nemoto M."/>
            <person name="Matsumoto M."/>
            <person name="Wong P.S."/>
            <person name="Aburatani S."/>
            <person name="Fujibuchi W."/>
        </authorList>
    </citation>
    <scope>NUCLEOTIDE SEQUENCE [LARGE SCALE GENOMIC DNA]</scope>
    <source>
        <strain evidence="6 7">JPCC DA0580</strain>
    </source>
</reference>
<name>A0A1Z5JRS3_FISSO</name>
<dbReference type="InterPro" id="IPR019734">
    <property type="entry name" value="TPR_rpt"/>
</dbReference>
<accession>A0A1Z5JRS3</accession>
<dbReference type="InterPro" id="IPR011990">
    <property type="entry name" value="TPR-like_helical_dom_sf"/>
</dbReference>
<protein>
    <recommendedName>
        <fullName evidence="8">Kinesin light chain</fullName>
    </recommendedName>
</protein>
<dbReference type="Proteomes" id="UP000198406">
    <property type="component" value="Unassembled WGS sequence"/>
</dbReference>
<evidence type="ECO:0008006" key="8">
    <source>
        <dbReference type="Google" id="ProtNLM"/>
    </source>
</evidence>
<dbReference type="AlphaFoldDB" id="A0A1Z5JRS3"/>
<evidence type="ECO:0000256" key="5">
    <source>
        <dbReference type="SAM" id="MobiDB-lite"/>
    </source>
</evidence>
<dbReference type="PANTHER" id="PTHR45641">
    <property type="entry name" value="TETRATRICOPEPTIDE REPEAT PROTEIN (AFU_ORTHOLOGUE AFUA_6G03870)"/>
    <property type="match status" value="1"/>
</dbReference>
<feature type="region of interest" description="Disordered" evidence="5">
    <location>
        <begin position="542"/>
        <end position="573"/>
    </location>
</feature>
<dbReference type="PROSITE" id="PS50005">
    <property type="entry name" value="TPR"/>
    <property type="match status" value="2"/>
</dbReference>
<keyword evidence="2 3" id="KW-0802">TPR repeat</keyword>
<sequence>MSQPFVVEETDPLVQLALTQKPSSISSEARIQISLAVKALDRAGNALFEQGDYDAAFLRYERSLWLKQKTVEDEISSKKHSEQDKSVMAAVATSINNMTYLKQRSGKASTAETMSSYLKSLQIKREILGPDHLSVGKTLNNIGSVFYMSREFEAALTAYKDAFRILKKHLGDDHLDAITVVCNIADVQVAMGDKEGALLNYRKALALRWNELGAQDPKVVRLMEQVARLETGEQPELDLDEDNEFRLASREEMREEAVFMVDLKELQQELDEDMKYFDLVERQMAIDMLRDRTRMIREMRAMAQQQEEEAAETVNVKTFSAFKDSKVCSNPDFDEKLQNNEEIDDLQTANSPSLDQLLGEEGKEVEHHKLILQQEVQAKTSASIDDKDSPETQEVGNKLLKRKEQAHSEPFEGIESEKDGTASLHIFVKTVRPSDAEELGTTLSITSDSDDTNAFERDHVHSEDASALISCDAGQETDKTVSLKANIDEPKRFSVQPRLTASERRTALVSVQSRLEELRAKRGLRPSSKVTIPTDHRTYMDQTASSVAKSNPCRKQHSVQGPIRTTPDAAAAT</sequence>
<dbReference type="SMART" id="SM00028">
    <property type="entry name" value="TPR"/>
    <property type="match status" value="3"/>
</dbReference>
<evidence type="ECO:0000256" key="4">
    <source>
        <dbReference type="SAM" id="Coils"/>
    </source>
</evidence>
<dbReference type="Pfam" id="PF13424">
    <property type="entry name" value="TPR_12"/>
    <property type="match status" value="1"/>
</dbReference>
<organism evidence="6 7">
    <name type="scientific">Fistulifera solaris</name>
    <name type="common">Oleaginous diatom</name>
    <dbReference type="NCBI Taxonomy" id="1519565"/>
    <lineage>
        <taxon>Eukaryota</taxon>
        <taxon>Sar</taxon>
        <taxon>Stramenopiles</taxon>
        <taxon>Ochrophyta</taxon>
        <taxon>Bacillariophyta</taxon>
        <taxon>Bacillariophyceae</taxon>
        <taxon>Bacillariophycidae</taxon>
        <taxon>Naviculales</taxon>
        <taxon>Naviculaceae</taxon>
        <taxon>Fistulifera</taxon>
    </lineage>
</organism>
<proteinExistence type="predicted"/>
<dbReference type="PANTHER" id="PTHR45641:SF19">
    <property type="entry name" value="NEPHROCYSTIN-3"/>
    <property type="match status" value="1"/>
</dbReference>
<gene>
    <name evidence="6" type="ORF">FisN_23Lh208</name>
</gene>
<dbReference type="EMBL" id="BDSP01000108">
    <property type="protein sequence ID" value="GAX16659.1"/>
    <property type="molecule type" value="Genomic_DNA"/>
</dbReference>
<dbReference type="Gene3D" id="1.25.40.10">
    <property type="entry name" value="Tetratricopeptide repeat domain"/>
    <property type="match status" value="1"/>
</dbReference>
<keyword evidence="1" id="KW-0677">Repeat</keyword>
<keyword evidence="7" id="KW-1185">Reference proteome</keyword>
<feature type="repeat" description="TPR" evidence="3">
    <location>
        <begin position="37"/>
        <end position="70"/>
    </location>
</feature>
<dbReference type="OrthoDB" id="48640at2759"/>
<evidence type="ECO:0000256" key="1">
    <source>
        <dbReference type="ARBA" id="ARBA00022737"/>
    </source>
</evidence>
<evidence type="ECO:0000313" key="6">
    <source>
        <dbReference type="EMBL" id="GAX16659.1"/>
    </source>
</evidence>
<keyword evidence="4" id="KW-0175">Coiled coil</keyword>